<feature type="domain" description="C2H2-type" evidence="10">
    <location>
        <begin position="616"/>
        <end position="643"/>
    </location>
</feature>
<dbReference type="PROSITE" id="PS00028">
    <property type="entry name" value="ZINC_FINGER_C2H2_1"/>
    <property type="match status" value="11"/>
</dbReference>
<dbReference type="InterPro" id="IPR036236">
    <property type="entry name" value="Znf_C2H2_sf"/>
</dbReference>
<evidence type="ECO:0000256" key="1">
    <source>
        <dbReference type="ARBA" id="ARBA00004123"/>
    </source>
</evidence>
<accession>A0ABN8B9G6</accession>
<evidence type="ECO:0000256" key="9">
    <source>
        <dbReference type="SAM" id="MobiDB-lite"/>
    </source>
</evidence>
<sequence length="943" mass="107717">MKTIFMSSESINKRKKYQKPNILRKKPSGTVSSKTQDVGNINREPCDASETRNGQLVSEPNLTLDFSNILKPVSHHLENDLNHDHKIGNKFSNENLTTSNVITESGENVITNNDDPNHTMVNIEAFFNDTPEKNVMLYDIDCEPGNQIETIMVIDDKSPVSEVYIQDNPDLITNMVPLSTVISQEEQEEVVTIESPQNNNMFSATVRKFMCDAPNCKKEFRSEQKLQEHKKIHNEDGTIKPARQVTVECPVKKLASDGTEVPCGRVFLVRHLLLKHLNEDHKPEDASYGCDVCARRFFWASGLGRHARVHCSRGASPPALVCGWSGCGRVFRLPCRLREHARAHTGDRPYRCQYPNCEWSFRSASKLERHARRHTGERRHACELCARAFLRREHLRDHHARHHAPRRRPHACTHPGQCVCSAHHHLERHARRHTGERRDACELCARTFLRREHLRDHHARHHAPHRRPHACTHPGQCVGSAHHHLERHARRHTGERRDACELCARTFLRREHLRDHHARHHAPHRRPHACTHPGQCVGSAHHHLERHARRHTGERRDACELCARTFLRREHLRDHHARHLAPPRRPHACTHPGQCVCSTHHHLERHARRHTGERRDACELCARVFLRREHLRDHHARHHAPRRRPHACTHPGQCVCSAHHHLERHARWHTGERRDACELCARAFLRREHLRDHHARHHAPRRRPHACTHPGCEQTFNNMSTLYMHLKKVHRSKDVNVSETATTGSVSLPQLQEENGTFLVNLVSSSALVRDSTEAGLSVEAGVKEIVDGVEVNSVCGAETSASGVEMSVDIIEQGSGVNRSEWRAARTHCTWPLSRTNPTSPAPEAHLDDDYVVSFVEQTENSDSNIYTVRSDLFLHGNIMINDDNEQPASAVGGTNDALETDLGMLDAHPTGDLMQEELMYTDVAADESSFRIFLLSGEELT</sequence>
<feature type="compositionally biased region" description="Polar residues" evidence="9">
    <location>
        <begin position="1"/>
        <end position="10"/>
    </location>
</feature>
<reference evidence="11" key="1">
    <citation type="submission" date="2021-12" db="EMBL/GenBank/DDBJ databases">
        <authorList>
            <person name="King R."/>
        </authorList>
    </citation>
    <scope>NUCLEOTIDE SEQUENCE</scope>
</reference>
<evidence type="ECO:0000256" key="4">
    <source>
        <dbReference type="ARBA" id="ARBA00022833"/>
    </source>
</evidence>
<feature type="domain" description="C2H2-type" evidence="10">
    <location>
        <begin position="350"/>
        <end position="379"/>
    </location>
</feature>
<keyword evidence="6" id="KW-0804">Transcription</keyword>
<evidence type="ECO:0000256" key="8">
    <source>
        <dbReference type="PROSITE-ProRule" id="PRU00042"/>
    </source>
</evidence>
<feature type="compositionally biased region" description="Polar residues" evidence="9">
    <location>
        <begin position="29"/>
        <end position="39"/>
    </location>
</feature>
<dbReference type="SUPFAM" id="SSF57667">
    <property type="entry name" value="beta-beta-alpha zinc fingers"/>
    <property type="match status" value="8"/>
</dbReference>
<feature type="domain" description="C2H2-type" evidence="10">
    <location>
        <begin position="439"/>
        <end position="467"/>
    </location>
</feature>
<keyword evidence="2" id="KW-0479">Metal-binding</keyword>
<feature type="domain" description="C2H2-type" evidence="10">
    <location>
        <begin position="675"/>
        <end position="702"/>
    </location>
</feature>
<keyword evidence="4" id="KW-0862">Zinc</keyword>
<evidence type="ECO:0000313" key="12">
    <source>
        <dbReference type="Proteomes" id="UP001153292"/>
    </source>
</evidence>
<evidence type="ECO:0000256" key="7">
    <source>
        <dbReference type="ARBA" id="ARBA00023242"/>
    </source>
</evidence>
<evidence type="ECO:0000256" key="2">
    <source>
        <dbReference type="ARBA" id="ARBA00022723"/>
    </source>
</evidence>
<proteinExistence type="predicted"/>
<dbReference type="PANTHER" id="PTHR24399">
    <property type="entry name" value="ZINC FINGER AND BTB DOMAIN-CONTAINING"/>
    <property type="match status" value="1"/>
</dbReference>
<feature type="domain" description="C2H2-type" evidence="10">
    <location>
        <begin position="288"/>
        <end position="315"/>
    </location>
</feature>
<gene>
    <name evidence="11" type="ORF">CHILSU_LOCUS8590</name>
</gene>
<feature type="domain" description="C2H2-type" evidence="10">
    <location>
        <begin position="498"/>
        <end position="526"/>
    </location>
</feature>
<keyword evidence="8" id="KW-0863">Zinc-finger</keyword>
<keyword evidence="7" id="KW-0539">Nucleus</keyword>
<dbReference type="Proteomes" id="UP001153292">
    <property type="component" value="Chromosome 4"/>
</dbReference>
<feature type="domain" description="C2H2-type" evidence="10">
    <location>
        <begin position="557"/>
        <end position="584"/>
    </location>
</feature>
<dbReference type="InterPro" id="IPR013087">
    <property type="entry name" value="Znf_C2H2_type"/>
</dbReference>
<feature type="region of interest" description="Disordered" evidence="9">
    <location>
        <begin position="1"/>
        <end position="53"/>
    </location>
</feature>
<dbReference type="PROSITE" id="PS50157">
    <property type="entry name" value="ZINC_FINGER_C2H2_2"/>
    <property type="match status" value="11"/>
</dbReference>
<protein>
    <recommendedName>
        <fullName evidence="10">C2H2-type domain-containing protein</fullName>
    </recommendedName>
</protein>
<feature type="domain" description="C2H2-type" evidence="10">
    <location>
        <begin position="705"/>
        <end position="735"/>
    </location>
</feature>
<feature type="compositionally biased region" description="Basic residues" evidence="9">
    <location>
        <begin position="13"/>
        <end position="27"/>
    </location>
</feature>
<evidence type="ECO:0000256" key="5">
    <source>
        <dbReference type="ARBA" id="ARBA00023015"/>
    </source>
</evidence>
<evidence type="ECO:0000313" key="11">
    <source>
        <dbReference type="EMBL" id="CAH0405231.1"/>
    </source>
</evidence>
<evidence type="ECO:0000259" key="10">
    <source>
        <dbReference type="PROSITE" id="PS50157"/>
    </source>
</evidence>
<feature type="domain" description="C2H2-type" evidence="10">
    <location>
        <begin position="209"/>
        <end position="238"/>
    </location>
</feature>
<organism evidence="11 12">
    <name type="scientific">Chilo suppressalis</name>
    <name type="common">Asiatic rice borer moth</name>
    <dbReference type="NCBI Taxonomy" id="168631"/>
    <lineage>
        <taxon>Eukaryota</taxon>
        <taxon>Metazoa</taxon>
        <taxon>Ecdysozoa</taxon>
        <taxon>Arthropoda</taxon>
        <taxon>Hexapoda</taxon>
        <taxon>Insecta</taxon>
        <taxon>Pterygota</taxon>
        <taxon>Neoptera</taxon>
        <taxon>Endopterygota</taxon>
        <taxon>Lepidoptera</taxon>
        <taxon>Glossata</taxon>
        <taxon>Ditrysia</taxon>
        <taxon>Pyraloidea</taxon>
        <taxon>Crambidae</taxon>
        <taxon>Crambinae</taxon>
        <taxon>Chilo</taxon>
    </lineage>
</organism>
<dbReference type="Gene3D" id="3.30.160.60">
    <property type="entry name" value="Classic Zinc Finger"/>
    <property type="match status" value="11"/>
</dbReference>
<dbReference type="SMART" id="SM00355">
    <property type="entry name" value="ZnF_C2H2"/>
    <property type="match status" value="11"/>
</dbReference>
<keyword evidence="5" id="KW-0805">Transcription regulation</keyword>
<feature type="domain" description="C2H2-type" evidence="10">
    <location>
        <begin position="320"/>
        <end position="349"/>
    </location>
</feature>
<evidence type="ECO:0000256" key="6">
    <source>
        <dbReference type="ARBA" id="ARBA00023163"/>
    </source>
</evidence>
<comment type="subcellular location">
    <subcellularLocation>
        <location evidence="1">Nucleus</location>
    </subcellularLocation>
</comment>
<dbReference type="PANTHER" id="PTHR24399:SF70">
    <property type="entry name" value="C2H2-TYPE DOMAIN-CONTAINING PROTEIN"/>
    <property type="match status" value="1"/>
</dbReference>
<evidence type="ECO:0000256" key="3">
    <source>
        <dbReference type="ARBA" id="ARBA00022737"/>
    </source>
</evidence>
<keyword evidence="3" id="KW-0677">Repeat</keyword>
<dbReference type="EMBL" id="OU963897">
    <property type="protein sequence ID" value="CAH0405231.1"/>
    <property type="molecule type" value="Genomic_DNA"/>
</dbReference>
<keyword evidence="12" id="KW-1185">Reference proteome</keyword>
<name>A0ABN8B9G6_CHISP</name>
<feature type="domain" description="C2H2-type" evidence="10">
    <location>
        <begin position="380"/>
        <end position="407"/>
    </location>
</feature>